<dbReference type="RefSeq" id="XP_045148201.1">
    <property type="nucleotide sequence ID" value="XM_045292266.1"/>
</dbReference>
<gene>
    <name evidence="2" type="primary">LOC101647659</name>
</gene>
<reference evidence="2" key="1">
    <citation type="submission" date="2025-08" db="UniProtKB">
        <authorList>
            <consortium name="RefSeq"/>
        </authorList>
    </citation>
    <scope>IDENTIFICATION</scope>
</reference>
<proteinExistence type="predicted"/>
<accession>A0AC55D8Y6</accession>
<dbReference type="Proteomes" id="UP000694863">
    <property type="component" value="Unplaced"/>
</dbReference>
<protein>
    <submittedName>
        <fullName evidence="2">Butyrophilin-like protein 1</fullName>
    </submittedName>
</protein>
<name>A0AC55D8Y6_ECHTE</name>
<sequence length="656" mass="73430">MDGDIHPRLLRGNIFGFSGPNNPNILLNININNNNNTNILFNININNNNTNILFNINIINININTNIISINIVNNNLQAVKGLRFPSVLMNFIFPNGTNTSSEFEQHSEEMEGALGCSALCSFASLMLLFQLPTWGAAEEFLVIGPKDPIVAVLGGEMTLPCFLLPAINADNMELRWFRSKFQDAVFVYENRQERREELMPEYAGRTALMRDFLTQGQAAVRIHQVRVSDDGQYTCFFKKGDFYEEATLEVKVAGVGSAPQVRINGPEEGGVRVVCTASGWFPKPQVQWRDLSGGKFLAFSETHVQEADGLFRVEASLVLRDSSVQNVTCSLRNPVLDQEKVKAIFIPEPFFPKASPWKVASAVTLTVLGLLVAGAGYLIYKEHSAKQQAKKRQQALQQAETEDRKETEEFTGIIDGLRAELERRKTVYQAAWRKAQLFADWRKEQFLTWSVTLNPHSAHRNLALSQENTRLSWNNTDKTKDDDKCSVLGHEGITSGRCHWEVEVRDGDRSEWTVGVCREDADREGWFSECPEKGFWAVGHFSEKFCACTIPQTELTLREFPRRLGVFLDYDGGDVSFYNMTDGSHIYSFSQAPFSRTLFPYFRLEEGPQSLTICSMEGGPRGRHVLCPPGEALSPGSGADGALPGPESPLLPSHP</sequence>
<evidence type="ECO:0000313" key="2">
    <source>
        <dbReference type="RefSeq" id="XP_045148201.1"/>
    </source>
</evidence>
<evidence type="ECO:0000313" key="1">
    <source>
        <dbReference type="Proteomes" id="UP000694863"/>
    </source>
</evidence>
<keyword evidence="1" id="KW-1185">Reference proteome</keyword>
<organism evidence="1 2">
    <name type="scientific">Echinops telfairi</name>
    <name type="common">Lesser hedgehog tenrec</name>
    <dbReference type="NCBI Taxonomy" id="9371"/>
    <lineage>
        <taxon>Eukaryota</taxon>
        <taxon>Metazoa</taxon>
        <taxon>Chordata</taxon>
        <taxon>Craniata</taxon>
        <taxon>Vertebrata</taxon>
        <taxon>Euteleostomi</taxon>
        <taxon>Mammalia</taxon>
        <taxon>Eutheria</taxon>
        <taxon>Afrotheria</taxon>
        <taxon>Tenrecidae</taxon>
        <taxon>Tenrecinae</taxon>
        <taxon>Echinops</taxon>
    </lineage>
</organism>